<dbReference type="GO" id="GO:0010181">
    <property type="term" value="F:FMN binding"/>
    <property type="evidence" value="ECO:0007669"/>
    <property type="project" value="TreeGrafter"/>
</dbReference>
<dbReference type="InterPro" id="IPR036551">
    <property type="entry name" value="Flavin_trans-like"/>
</dbReference>
<sequence length="191" mass="19925">MNPSPSAPSPKRILLGITGGIAAYKSADLCSKLAQAGYHVQVVMTAGALEFIGEATLAALSGRPVVTRGFDAGFPLGPHIELARQLDAFVVAPATAATLSHFAHGAADDLLSTLYLQNTAPVVLAPAMSDPMWNQASVQRNVEILRGDGCHLIGPEKGWLSCRVQGTGRMSEPAKIISEINALFLSGPSHS</sequence>
<dbReference type="Gene3D" id="3.40.50.1950">
    <property type="entry name" value="Flavin prenyltransferase-like"/>
    <property type="match status" value="1"/>
</dbReference>
<protein>
    <submittedName>
        <fullName evidence="2">Phosphopantothenoylcysteine decarboxylase</fullName>
    </submittedName>
</protein>
<dbReference type="EMBL" id="SJPK01000001">
    <property type="protein sequence ID" value="TWT75193.1"/>
    <property type="molecule type" value="Genomic_DNA"/>
</dbReference>
<dbReference type="PANTHER" id="PTHR14359">
    <property type="entry name" value="HOMO-OLIGOMERIC FLAVIN CONTAINING CYS DECARBOXYLASE FAMILY"/>
    <property type="match status" value="1"/>
</dbReference>
<dbReference type="GO" id="GO:0015937">
    <property type="term" value="P:coenzyme A biosynthetic process"/>
    <property type="evidence" value="ECO:0007669"/>
    <property type="project" value="TreeGrafter"/>
</dbReference>
<dbReference type="GO" id="GO:0071513">
    <property type="term" value="C:phosphopantothenoylcysteine decarboxylase complex"/>
    <property type="evidence" value="ECO:0007669"/>
    <property type="project" value="TreeGrafter"/>
</dbReference>
<dbReference type="SUPFAM" id="SSF52507">
    <property type="entry name" value="Homo-oligomeric flavin-containing Cys decarboxylases, HFCD"/>
    <property type="match status" value="1"/>
</dbReference>
<evidence type="ECO:0000259" key="1">
    <source>
        <dbReference type="Pfam" id="PF02441"/>
    </source>
</evidence>
<dbReference type="InterPro" id="IPR003382">
    <property type="entry name" value="Flavoprotein"/>
</dbReference>
<dbReference type="AlphaFoldDB" id="A0A5C5YJW8"/>
<gene>
    <name evidence="2" type="ORF">CA85_04820</name>
</gene>
<dbReference type="PANTHER" id="PTHR14359:SF6">
    <property type="entry name" value="PHOSPHOPANTOTHENOYLCYSTEINE DECARBOXYLASE"/>
    <property type="match status" value="1"/>
</dbReference>
<dbReference type="OrthoDB" id="9802554at2"/>
<feature type="domain" description="Flavoprotein" evidence="1">
    <location>
        <begin position="11"/>
        <end position="181"/>
    </location>
</feature>
<organism evidence="2 3">
    <name type="scientific">Allorhodopirellula solitaria</name>
    <dbReference type="NCBI Taxonomy" id="2527987"/>
    <lineage>
        <taxon>Bacteria</taxon>
        <taxon>Pseudomonadati</taxon>
        <taxon>Planctomycetota</taxon>
        <taxon>Planctomycetia</taxon>
        <taxon>Pirellulales</taxon>
        <taxon>Pirellulaceae</taxon>
        <taxon>Allorhodopirellula</taxon>
    </lineage>
</organism>
<keyword evidence="3" id="KW-1185">Reference proteome</keyword>
<evidence type="ECO:0000313" key="3">
    <source>
        <dbReference type="Proteomes" id="UP000318053"/>
    </source>
</evidence>
<dbReference type="RefSeq" id="WP_146389658.1">
    <property type="nucleotide sequence ID" value="NZ_SJPK01000001.1"/>
</dbReference>
<dbReference type="Pfam" id="PF02441">
    <property type="entry name" value="Flavoprotein"/>
    <property type="match status" value="1"/>
</dbReference>
<name>A0A5C5YJW8_9BACT</name>
<dbReference type="Proteomes" id="UP000318053">
    <property type="component" value="Unassembled WGS sequence"/>
</dbReference>
<accession>A0A5C5YJW8</accession>
<comment type="caution">
    <text evidence="2">The sequence shown here is derived from an EMBL/GenBank/DDBJ whole genome shotgun (WGS) entry which is preliminary data.</text>
</comment>
<dbReference type="GO" id="GO:0004633">
    <property type="term" value="F:phosphopantothenoylcysteine decarboxylase activity"/>
    <property type="evidence" value="ECO:0007669"/>
    <property type="project" value="TreeGrafter"/>
</dbReference>
<evidence type="ECO:0000313" key="2">
    <source>
        <dbReference type="EMBL" id="TWT75193.1"/>
    </source>
</evidence>
<reference evidence="2 3" key="1">
    <citation type="submission" date="2019-02" db="EMBL/GenBank/DDBJ databases">
        <title>Deep-cultivation of Planctomycetes and their phenomic and genomic characterization uncovers novel biology.</title>
        <authorList>
            <person name="Wiegand S."/>
            <person name="Jogler M."/>
            <person name="Boedeker C."/>
            <person name="Pinto D."/>
            <person name="Vollmers J."/>
            <person name="Rivas-Marin E."/>
            <person name="Kohn T."/>
            <person name="Peeters S.H."/>
            <person name="Heuer A."/>
            <person name="Rast P."/>
            <person name="Oberbeckmann S."/>
            <person name="Bunk B."/>
            <person name="Jeske O."/>
            <person name="Meyerdierks A."/>
            <person name="Storesund J.E."/>
            <person name="Kallscheuer N."/>
            <person name="Luecker S."/>
            <person name="Lage O.M."/>
            <person name="Pohl T."/>
            <person name="Merkel B.J."/>
            <person name="Hornburger P."/>
            <person name="Mueller R.-W."/>
            <person name="Bruemmer F."/>
            <person name="Labrenz M."/>
            <person name="Spormann A.M."/>
            <person name="Op Den Camp H."/>
            <person name="Overmann J."/>
            <person name="Amann R."/>
            <person name="Jetten M.S.M."/>
            <person name="Mascher T."/>
            <person name="Medema M.H."/>
            <person name="Devos D.P."/>
            <person name="Kaster A.-K."/>
            <person name="Ovreas L."/>
            <person name="Rohde M."/>
            <person name="Galperin M.Y."/>
            <person name="Jogler C."/>
        </authorList>
    </citation>
    <scope>NUCLEOTIDE SEQUENCE [LARGE SCALE GENOMIC DNA]</scope>
    <source>
        <strain evidence="2 3">CA85</strain>
    </source>
</reference>
<proteinExistence type="predicted"/>